<dbReference type="RefSeq" id="WP_109102725.1">
    <property type="nucleotide sequence ID" value="NZ_QDKQ01000069.1"/>
</dbReference>
<keyword evidence="2" id="KW-1185">Reference proteome</keyword>
<protein>
    <submittedName>
        <fullName evidence="1">Uncharacterized protein</fullName>
    </submittedName>
</protein>
<sequence>MSNAAANDDRRFSVHADHAGRHHARVIHEPTFEAAAVAYVEDLAIAPEDDEAIRVIVRDLDGGGEHCFRIDLETGEAAPCA</sequence>
<name>A0A2T9JI56_9CAUL</name>
<accession>A0A2T9JI56</accession>
<dbReference type="InterPro" id="IPR046005">
    <property type="entry name" value="DUF5961"/>
</dbReference>
<proteinExistence type="predicted"/>
<comment type="caution">
    <text evidence="1">The sequence shown here is derived from an EMBL/GenBank/DDBJ whole genome shotgun (WGS) entry which is preliminary data.</text>
</comment>
<dbReference type="OrthoDB" id="8454241at2"/>
<evidence type="ECO:0000313" key="2">
    <source>
        <dbReference type="Proteomes" id="UP000245073"/>
    </source>
</evidence>
<dbReference type="Pfam" id="PF19386">
    <property type="entry name" value="DUF5961"/>
    <property type="match status" value="1"/>
</dbReference>
<organism evidence="1 2">
    <name type="scientific">Caulobacter endophyticus</name>
    <dbReference type="NCBI Taxonomy" id="2172652"/>
    <lineage>
        <taxon>Bacteria</taxon>
        <taxon>Pseudomonadati</taxon>
        <taxon>Pseudomonadota</taxon>
        <taxon>Alphaproteobacteria</taxon>
        <taxon>Caulobacterales</taxon>
        <taxon>Caulobacteraceae</taxon>
        <taxon>Caulobacter</taxon>
    </lineage>
</organism>
<dbReference type="EMBL" id="QDKQ01000069">
    <property type="protein sequence ID" value="PVM83374.1"/>
    <property type="molecule type" value="Genomic_DNA"/>
</dbReference>
<reference evidence="1 2" key="1">
    <citation type="submission" date="2018-04" db="EMBL/GenBank/DDBJ databases">
        <title>The genome sequence of Caulobacter sp. 744.</title>
        <authorList>
            <person name="Gao J."/>
            <person name="Sun J."/>
        </authorList>
    </citation>
    <scope>NUCLEOTIDE SEQUENCE [LARGE SCALE GENOMIC DNA]</scope>
    <source>
        <strain evidence="1 2">774</strain>
    </source>
</reference>
<dbReference type="AlphaFoldDB" id="A0A2T9JI56"/>
<evidence type="ECO:0000313" key="1">
    <source>
        <dbReference type="EMBL" id="PVM83374.1"/>
    </source>
</evidence>
<dbReference type="Proteomes" id="UP000245073">
    <property type="component" value="Unassembled WGS sequence"/>
</dbReference>
<gene>
    <name evidence="1" type="ORF">DDF67_20755</name>
</gene>